<dbReference type="GO" id="GO:0010305">
    <property type="term" value="P:leaf vascular tissue pattern formation"/>
    <property type="evidence" value="ECO:0007669"/>
    <property type="project" value="TreeGrafter"/>
</dbReference>
<dbReference type="PANTHER" id="PTHR31351">
    <property type="entry name" value="EXPRESSED PROTEIN"/>
    <property type="match status" value="1"/>
</dbReference>
<dbReference type="AlphaFoldDB" id="A0A5B6UHW8"/>
<dbReference type="Pfam" id="PF08458">
    <property type="entry name" value="PH_2"/>
    <property type="match status" value="1"/>
</dbReference>
<sequence>METGFYTAWENGSLLEEDGDDELIPQPLTPKEPMEFLSRSWSLSASEISKALAQKHNHFEFDQHNNDNKNQSSLFSESFDAPQIAGKVMNSINGRRTGTISKWFNHHKEIGTNTVKKKDKIRAENARLHSAVSIAGLAAGLAAVAAAGNSNGGGAGSKMSMALASASELLASHCIELAELAGADHDRVASVVKSAVDIQSAGDLITLTAAAATALRGEAALKARIPKEAKKNSAISPYAETQWSDALHTQMKDQNPPCQGELLQHTRKGVLRWKRVNVYINKKSQYILQALIKKAAIVSIDVNHSRIVYGVCDETSAWPYRKERETPDSEELYFGLKTGQGLLEFKCKSKIDKQKWVDGIQNLLRQVCHGQPPELSLESLSINDGI</sequence>
<evidence type="ECO:0000313" key="3">
    <source>
        <dbReference type="Proteomes" id="UP000325315"/>
    </source>
</evidence>
<comment type="caution">
    <text evidence="2">The sequence shown here is derived from an EMBL/GenBank/DDBJ whole genome shotgun (WGS) entry which is preliminary data.</text>
</comment>
<dbReference type="InterPro" id="IPR008546">
    <property type="entry name" value="VAN3-bd-like_auxin_canal"/>
</dbReference>
<dbReference type="SMART" id="SM00233">
    <property type="entry name" value="PH"/>
    <property type="match status" value="1"/>
</dbReference>
<organism evidence="2 3">
    <name type="scientific">Gossypium australe</name>
    <dbReference type="NCBI Taxonomy" id="47621"/>
    <lineage>
        <taxon>Eukaryota</taxon>
        <taxon>Viridiplantae</taxon>
        <taxon>Streptophyta</taxon>
        <taxon>Embryophyta</taxon>
        <taxon>Tracheophyta</taxon>
        <taxon>Spermatophyta</taxon>
        <taxon>Magnoliopsida</taxon>
        <taxon>eudicotyledons</taxon>
        <taxon>Gunneridae</taxon>
        <taxon>Pentapetalae</taxon>
        <taxon>rosids</taxon>
        <taxon>malvids</taxon>
        <taxon>Malvales</taxon>
        <taxon>Malvaceae</taxon>
        <taxon>Malvoideae</taxon>
        <taxon>Gossypium</taxon>
    </lineage>
</organism>
<protein>
    <submittedName>
        <fullName evidence="2">VAN3-binding protein-like</fullName>
    </submittedName>
</protein>
<dbReference type="GO" id="GO:0010087">
    <property type="term" value="P:phloem or xylem histogenesis"/>
    <property type="evidence" value="ECO:0007669"/>
    <property type="project" value="TreeGrafter"/>
</dbReference>
<accession>A0A5B6UHW8</accession>
<feature type="domain" description="PH" evidence="1">
    <location>
        <begin position="256"/>
        <end position="367"/>
    </location>
</feature>
<evidence type="ECO:0000259" key="1">
    <source>
        <dbReference type="SMART" id="SM00233"/>
    </source>
</evidence>
<gene>
    <name evidence="2" type="ORF">EPI10_003222</name>
</gene>
<dbReference type="GO" id="GO:0009734">
    <property type="term" value="P:auxin-activated signaling pathway"/>
    <property type="evidence" value="ECO:0007669"/>
    <property type="project" value="TreeGrafter"/>
</dbReference>
<keyword evidence="3" id="KW-1185">Reference proteome</keyword>
<proteinExistence type="predicted"/>
<name>A0A5B6UHW8_9ROSI</name>
<dbReference type="InterPro" id="IPR040269">
    <property type="entry name" value="VAB"/>
</dbReference>
<dbReference type="InterPro" id="IPR013666">
    <property type="entry name" value="PH_pln"/>
</dbReference>
<dbReference type="Proteomes" id="UP000325315">
    <property type="component" value="Unassembled WGS sequence"/>
</dbReference>
<reference evidence="3" key="1">
    <citation type="journal article" date="2019" name="Plant Biotechnol. J.">
        <title>Genome sequencing of the Australian wild diploid species Gossypium australe highlights disease resistance and delayed gland morphogenesis.</title>
        <authorList>
            <person name="Cai Y."/>
            <person name="Cai X."/>
            <person name="Wang Q."/>
            <person name="Wang P."/>
            <person name="Zhang Y."/>
            <person name="Cai C."/>
            <person name="Xu Y."/>
            <person name="Wang K."/>
            <person name="Zhou Z."/>
            <person name="Wang C."/>
            <person name="Geng S."/>
            <person name="Li B."/>
            <person name="Dong Q."/>
            <person name="Hou Y."/>
            <person name="Wang H."/>
            <person name="Ai P."/>
            <person name="Liu Z."/>
            <person name="Yi F."/>
            <person name="Sun M."/>
            <person name="An G."/>
            <person name="Cheng J."/>
            <person name="Zhang Y."/>
            <person name="Shi Q."/>
            <person name="Xie Y."/>
            <person name="Shi X."/>
            <person name="Chang Y."/>
            <person name="Huang F."/>
            <person name="Chen Y."/>
            <person name="Hong S."/>
            <person name="Mi L."/>
            <person name="Sun Q."/>
            <person name="Zhang L."/>
            <person name="Zhou B."/>
            <person name="Peng R."/>
            <person name="Zhang X."/>
            <person name="Liu F."/>
        </authorList>
    </citation>
    <scope>NUCLEOTIDE SEQUENCE [LARGE SCALE GENOMIC DNA]</scope>
    <source>
        <strain evidence="3">cv. PA1801</strain>
    </source>
</reference>
<dbReference type="SUPFAM" id="SSF50729">
    <property type="entry name" value="PH domain-like"/>
    <property type="match status" value="1"/>
</dbReference>
<dbReference type="OrthoDB" id="1897931at2759"/>
<dbReference type="InterPro" id="IPR001849">
    <property type="entry name" value="PH_domain"/>
</dbReference>
<dbReference type="Pfam" id="PF05703">
    <property type="entry name" value="Auxin_canalis"/>
    <property type="match status" value="2"/>
</dbReference>
<evidence type="ECO:0000313" key="2">
    <source>
        <dbReference type="EMBL" id="KAA3456416.1"/>
    </source>
</evidence>
<dbReference type="EMBL" id="SMMG02000011">
    <property type="protein sequence ID" value="KAA3456416.1"/>
    <property type="molecule type" value="Genomic_DNA"/>
</dbReference>
<dbReference type="PANTHER" id="PTHR31351:SF24">
    <property type="entry name" value="VAN3-BINDING PROTEIN-LIKE"/>
    <property type="match status" value="1"/>
</dbReference>